<organism evidence="2">
    <name type="scientific">mine drainage metagenome</name>
    <dbReference type="NCBI Taxonomy" id="410659"/>
    <lineage>
        <taxon>unclassified sequences</taxon>
        <taxon>metagenomes</taxon>
        <taxon>ecological metagenomes</taxon>
    </lineage>
</organism>
<dbReference type="EMBL" id="MLJW01000040">
    <property type="protein sequence ID" value="OIR07024.1"/>
    <property type="molecule type" value="Genomic_DNA"/>
</dbReference>
<feature type="transmembrane region" description="Helical" evidence="1">
    <location>
        <begin position="67"/>
        <end position="90"/>
    </location>
</feature>
<sequence>MRLLIFLVVFILTYSFLELFPFGKLSKEMMGYYKRIFKVLGNTNTTDDRKQKVLLVYSIMLFKRTMYLILLIAAVIGFLFLTAYCFSYLFYRDNSLIQNLISWESAVISVIAFILYYFSKKMYDQFRL</sequence>
<feature type="transmembrane region" description="Helical" evidence="1">
    <location>
        <begin position="96"/>
        <end position="118"/>
    </location>
</feature>
<gene>
    <name evidence="2" type="ORF">GALL_109310</name>
</gene>
<keyword evidence="1" id="KW-1133">Transmembrane helix</keyword>
<protein>
    <submittedName>
        <fullName evidence="2">Uncharacterized protein</fullName>
    </submittedName>
</protein>
<evidence type="ECO:0000256" key="1">
    <source>
        <dbReference type="SAM" id="Phobius"/>
    </source>
</evidence>
<proteinExistence type="predicted"/>
<dbReference type="AlphaFoldDB" id="A0A1J5SSM9"/>
<keyword evidence="1" id="KW-0812">Transmembrane</keyword>
<reference evidence="2" key="1">
    <citation type="submission" date="2016-10" db="EMBL/GenBank/DDBJ databases">
        <title>Sequence of Gallionella enrichment culture.</title>
        <authorList>
            <person name="Poehlein A."/>
            <person name="Muehling M."/>
            <person name="Daniel R."/>
        </authorList>
    </citation>
    <scope>NUCLEOTIDE SEQUENCE</scope>
</reference>
<accession>A0A1J5SSM9</accession>
<name>A0A1J5SSM9_9ZZZZ</name>
<evidence type="ECO:0000313" key="2">
    <source>
        <dbReference type="EMBL" id="OIR07024.1"/>
    </source>
</evidence>
<keyword evidence="1" id="KW-0472">Membrane</keyword>
<feature type="transmembrane region" description="Helical" evidence="1">
    <location>
        <begin position="6"/>
        <end position="25"/>
    </location>
</feature>
<comment type="caution">
    <text evidence="2">The sequence shown here is derived from an EMBL/GenBank/DDBJ whole genome shotgun (WGS) entry which is preliminary data.</text>
</comment>